<sequence>MVSVAVVIAGKVQNVSLQERYCTFCESDLKYAVNQNFITLMTQPNPKTMSIEKALSFIHENPDSADFVGPILEAQIQKTEAFLNLTFPPTYRKFVSELGCGDILGLELFGIVSNTELMGTGIPCVTWLTTNLRNEELPQHFIPIADVGDGQYYVIDTQNHNRSQTDTCPVLIWDPATLETTPEFENFGTFLWEVIGELG</sequence>
<dbReference type="EMBL" id="NOXX01000173">
    <property type="protein sequence ID" value="OYQ46018.1"/>
    <property type="molecule type" value="Genomic_DNA"/>
</dbReference>
<comment type="caution">
    <text evidence="2">The sequence shown here is derived from an EMBL/GenBank/DDBJ whole genome shotgun (WGS) entry which is preliminary data.</text>
</comment>
<feature type="domain" description="Knr4/Smi1-like" evidence="1">
    <location>
        <begin position="70"/>
        <end position="193"/>
    </location>
</feature>
<evidence type="ECO:0000259" key="1">
    <source>
        <dbReference type="SMART" id="SM00860"/>
    </source>
</evidence>
<keyword evidence="3" id="KW-1185">Reference proteome</keyword>
<accession>A0A255ZWY8</accession>
<dbReference type="AlphaFoldDB" id="A0A255ZWY8"/>
<organism evidence="2 3">
    <name type="scientific">Flavobacterium aurantiibacter</name>
    <dbReference type="NCBI Taxonomy" id="2023067"/>
    <lineage>
        <taxon>Bacteria</taxon>
        <taxon>Pseudomonadati</taxon>
        <taxon>Bacteroidota</taxon>
        <taxon>Flavobacteriia</taxon>
        <taxon>Flavobacteriales</taxon>
        <taxon>Flavobacteriaceae</taxon>
        <taxon>Flavobacterium</taxon>
    </lineage>
</organism>
<dbReference type="Pfam" id="PF14567">
    <property type="entry name" value="SUKH_5"/>
    <property type="match status" value="1"/>
</dbReference>
<protein>
    <recommendedName>
        <fullName evidence="1">Knr4/Smi1-like domain-containing protein</fullName>
    </recommendedName>
</protein>
<name>A0A255ZWY8_9FLAO</name>
<dbReference type="SMART" id="SM00860">
    <property type="entry name" value="SMI1_KNR4"/>
    <property type="match status" value="1"/>
</dbReference>
<dbReference type="Proteomes" id="UP000216035">
    <property type="component" value="Unassembled WGS sequence"/>
</dbReference>
<dbReference type="SUPFAM" id="SSF160631">
    <property type="entry name" value="SMI1/KNR4-like"/>
    <property type="match status" value="1"/>
</dbReference>
<dbReference type="InterPro" id="IPR018958">
    <property type="entry name" value="Knr4/Smi1-like_dom"/>
</dbReference>
<evidence type="ECO:0000313" key="2">
    <source>
        <dbReference type="EMBL" id="OYQ46018.1"/>
    </source>
</evidence>
<proteinExistence type="predicted"/>
<gene>
    <name evidence="2" type="ORF">CHX27_05275</name>
</gene>
<dbReference type="InterPro" id="IPR037883">
    <property type="entry name" value="Knr4/Smi1-like_sf"/>
</dbReference>
<reference evidence="2 3" key="1">
    <citation type="submission" date="2017-07" db="EMBL/GenBank/DDBJ databases">
        <title>Flavobacterium cyanobacteriorum sp. nov., isolated from cyanobacterial aggregates in a eutrophic lake.</title>
        <authorList>
            <person name="Cai H."/>
        </authorList>
    </citation>
    <scope>NUCLEOTIDE SEQUENCE [LARGE SCALE GENOMIC DNA]</scope>
    <source>
        <strain evidence="2 3">TH167</strain>
    </source>
</reference>
<evidence type="ECO:0000313" key="3">
    <source>
        <dbReference type="Proteomes" id="UP000216035"/>
    </source>
</evidence>
<dbReference type="Gene3D" id="3.40.1580.10">
    <property type="entry name" value="SMI1/KNR4-like"/>
    <property type="match status" value="1"/>
</dbReference>